<organism evidence="2 3">
    <name type="scientific">Niastella vici</name>
    <dbReference type="NCBI Taxonomy" id="1703345"/>
    <lineage>
        <taxon>Bacteria</taxon>
        <taxon>Pseudomonadati</taxon>
        <taxon>Bacteroidota</taxon>
        <taxon>Chitinophagia</taxon>
        <taxon>Chitinophagales</taxon>
        <taxon>Chitinophagaceae</taxon>
        <taxon>Niastella</taxon>
    </lineage>
</organism>
<protein>
    <submittedName>
        <fullName evidence="2">Alpha-glucan family phosphorylase</fullName>
    </submittedName>
</protein>
<dbReference type="SUPFAM" id="SSF53756">
    <property type="entry name" value="UDP-Glycosyltransferase/glycogen phosphorylase"/>
    <property type="match status" value="1"/>
</dbReference>
<dbReference type="RefSeq" id="WP_081147436.1">
    <property type="nucleotide sequence ID" value="NZ_LVYD01000044.1"/>
</dbReference>
<evidence type="ECO:0000313" key="3">
    <source>
        <dbReference type="Proteomes" id="UP000192796"/>
    </source>
</evidence>
<comment type="similarity">
    <text evidence="1">Belongs to the glycogen phosphorylase family.</text>
</comment>
<dbReference type="GO" id="GO:0030170">
    <property type="term" value="F:pyridoxal phosphate binding"/>
    <property type="evidence" value="ECO:0007669"/>
    <property type="project" value="InterPro"/>
</dbReference>
<accession>A0A1V9FZV7</accession>
<name>A0A1V9FZV7_9BACT</name>
<dbReference type="InterPro" id="IPR000811">
    <property type="entry name" value="Glyco_trans_35"/>
</dbReference>
<dbReference type="STRING" id="1703345.A3860_22815"/>
<dbReference type="OrthoDB" id="9760804at2"/>
<dbReference type="InterPro" id="IPR011834">
    <property type="entry name" value="Agluc_phsphrylas"/>
</dbReference>
<gene>
    <name evidence="2" type="ORF">A3860_22815</name>
</gene>
<evidence type="ECO:0000256" key="1">
    <source>
        <dbReference type="ARBA" id="ARBA00006047"/>
    </source>
</evidence>
<dbReference type="InterPro" id="IPR052182">
    <property type="entry name" value="Glycogen/Maltodextrin_Phosph"/>
</dbReference>
<dbReference type="AlphaFoldDB" id="A0A1V9FZV7"/>
<evidence type="ECO:0000313" key="2">
    <source>
        <dbReference type="EMBL" id="OQP63776.1"/>
    </source>
</evidence>
<comment type="caution">
    <text evidence="2">The sequence shown here is derived from an EMBL/GenBank/DDBJ whole genome shotgun (WGS) entry which is preliminary data.</text>
</comment>
<dbReference type="Gene3D" id="3.40.50.2000">
    <property type="entry name" value="Glycogen Phosphorylase B"/>
    <property type="match status" value="2"/>
</dbReference>
<sequence length="566" mass="64793">MSFTFSHPYQYATAYSLPVAYFCMEYAIHQPLKLYAGGLGFLAGSHMRSAFELKQNMVGVGILWKYGYYDQVRKSDQTMDVLFEEKIYGFLIKTDIKFTITVSGHDVWVTAYYLPPEVFKTAPVFLLSTDLPENDYLAKTISHKLYDANPETTIAAAILLGVGGAKLFEHLNWKPEIYHLNESHAVPLLFHLYDQFKDIQQVKGSVVFTNHTPEEAGNRETDFRLLEKMGFFCGIPVTEVRMITKMEDHTLNHTLSALRLCGIANGVSKMHLQTLNRMWQPYNDLCPVIPITNAQNFTYWANHEMYKEVANNNMTGLQQKKRQGKINLFDEVADQTGEIYDEKVLTIVFGKRFTGYKRADLLLYDMERFNSIVNSTERPVQIIWAGKPYPMDYTSIGIFDKIVNITKLYKNCSVLIGYEIKLSKLLKNGADVWLNVPRLTHEASGTSGMAAAMNGAINVSIPDGWFPEFAKDKINSFVIPPASPGLSDHEQDAIEANNLYDLLEKEIIPMYYDYPDRWLSIIENSMQDIIPYFDSNRMAAEYYEKMYLFNIAQHTAQQNKQLISTI</sequence>
<keyword evidence="3" id="KW-1185">Reference proteome</keyword>
<dbReference type="Proteomes" id="UP000192796">
    <property type="component" value="Unassembled WGS sequence"/>
</dbReference>
<dbReference type="PANTHER" id="PTHR42655:SF1">
    <property type="entry name" value="GLYCOGEN PHOSPHORYLASE"/>
    <property type="match status" value="1"/>
</dbReference>
<dbReference type="Pfam" id="PF00343">
    <property type="entry name" value="Phosphorylase"/>
    <property type="match status" value="1"/>
</dbReference>
<dbReference type="PANTHER" id="PTHR42655">
    <property type="entry name" value="GLYCOGEN PHOSPHORYLASE"/>
    <property type="match status" value="1"/>
</dbReference>
<dbReference type="NCBIfam" id="TIGR02094">
    <property type="entry name" value="more_P_ylases"/>
    <property type="match status" value="2"/>
</dbReference>
<dbReference type="GO" id="GO:0008184">
    <property type="term" value="F:glycogen phosphorylase activity"/>
    <property type="evidence" value="ECO:0007669"/>
    <property type="project" value="InterPro"/>
</dbReference>
<dbReference type="EMBL" id="LVYD01000044">
    <property type="protein sequence ID" value="OQP63776.1"/>
    <property type="molecule type" value="Genomic_DNA"/>
</dbReference>
<dbReference type="GO" id="GO:0005975">
    <property type="term" value="P:carbohydrate metabolic process"/>
    <property type="evidence" value="ECO:0007669"/>
    <property type="project" value="InterPro"/>
</dbReference>
<proteinExistence type="inferred from homology"/>
<reference evidence="2 3" key="1">
    <citation type="submission" date="2016-03" db="EMBL/GenBank/DDBJ databases">
        <title>Niastella vici sp. nov., isolated from farmland soil.</title>
        <authorList>
            <person name="Chen L."/>
            <person name="Wang D."/>
            <person name="Yang S."/>
            <person name="Wang G."/>
        </authorList>
    </citation>
    <scope>NUCLEOTIDE SEQUENCE [LARGE SCALE GENOMIC DNA]</scope>
    <source>
        <strain evidence="2 3">DJ57</strain>
    </source>
</reference>